<geneLocation type="plasmid" evidence="2">
    <name>ppp1290</name>
</geneLocation>
<name>A0A177YCK0_PSEPU</name>
<dbReference type="InterPro" id="IPR047756">
    <property type="entry name" value="IcmT-like"/>
</dbReference>
<organism evidence="1 2">
    <name type="scientific">Pseudomonas putida</name>
    <name type="common">Arthrobacter siderocapsulatus</name>
    <dbReference type="NCBI Taxonomy" id="303"/>
    <lineage>
        <taxon>Bacteria</taxon>
        <taxon>Pseudomonadati</taxon>
        <taxon>Pseudomonadota</taxon>
        <taxon>Gammaproteobacteria</taxon>
        <taxon>Pseudomonadales</taxon>
        <taxon>Pseudomonadaceae</taxon>
        <taxon>Pseudomonas</taxon>
    </lineage>
</organism>
<reference evidence="2" key="1">
    <citation type="submission" date="2019-04" db="EMBL/GenBank/DDBJ databases">
        <title>Genome sequence of Pseudomonas putida 1290, an auxin catabolizing strain.</title>
        <authorList>
            <person name="Laird T.S."/>
            <person name="Leveau J.H.J."/>
        </authorList>
    </citation>
    <scope>NUCLEOTIDE SEQUENCE [LARGE SCALE GENOMIC DNA]</scope>
    <source>
        <strain evidence="2">1290</strain>
        <plasmid evidence="2">ppp1290</plasmid>
    </source>
</reference>
<evidence type="ECO:0000313" key="2">
    <source>
        <dbReference type="Proteomes" id="UP000298551"/>
    </source>
</evidence>
<dbReference type="OrthoDB" id="6922679at2"/>
<evidence type="ECO:0000313" key="1">
    <source>
        <dbReference type="EMBL" id="QCI15690.1"/>
    </source>
</evidence>
<proteinExistence type="predicted"/>
<keyword evidence="1" id="KW-0614">Plasmid</keyword>
<protein>
    <submittedName>
        <fullName evidence="1">Conjugal transfer protein TraK</fullName>
    </submittedName>
</protein>
<gene>
    <name evidence="1" type="ORF">E6B08_30740</name>
</gene>
<dbReference type="EMBL" id="CP039372">
    <property type="protein sequence ID" value="QCI15690.1"/>
    <property type="molecule type" value="Genomic_DNA"/>
</dbReference>
<dbReference type="Proteomes" id="UP000298551">
    <property type="component" value="Plasmid pPp1290"/>
</dbReference>
<dbReference type="NCBIfam" id="NF038220">
    <property type="entry name" value="IcmT_TraK"/>
    <property type="match status" value="1"/>
</dbReference>
<sequence>MASSWRGASISPKAFGIPCGAYLPLMACLYVGHKPWVWITAVMIIVCFGVMAHIGWTLDVCWNKFLGFMRGGRIVSRPWWYRNRFRD</sequence>
<accession>A0A177YCK0</accession>
<dbReference type="AlphaFoldDB" id="A0A177YCK0"/>
<dbReference type="RefSeq" id="WP_033690317.1">
    <property type="nucleotide sequence ID" value="NZ_CP039372.1"/>
</dbReference>